<name>A0A4Y2DDN4_ARAVE</name>
<sequence>MRSYDSLPDTPFRCKIVQRGRNPLQNSEYRWHIIHMQLVVEQEFNNGKYVMILLVDAQEEIWRIHFCRFVAFAFSCRDTPCLTRLVSATRVATIAGRVFHFLARALGSFRAANFLDISSLVFECEFHGS</sequence>
<evidence type="ECO:0000313" key="2">
    <source>
        <dbReference type="Proteomes" id="UP000499080"/>
    </source>
</evidence>
<organism evidence="1 2">
    <name type="scientific">Araneus ventricosus</name>
    <name type="common">Orbweaver spider</name>
    <name type="synonym">Epeira ventricosa</name>
    <dbReference type="NCBI Taxonomy" id="182803"/>
    <lineage>
        <taxon>Eukaryota</taxon>
        <taxon>Metazoa</taxon>
        <taxon>Ecdysozoa</taxon>
        <taxon>Arthropoda</taxon>
        <taxon>Chelicerata</taxon>
        <taxon>Arachnida</taxon>
        <taxon>Araneae</taxon>
        <taxon>Araneomorphae</taxon>
        <taxon>Entelegynae</taxon>
        <taxon>Araneoidea</taxon>
        <taxon>Araneidae</taxon>
        <taxon>Araneus</taxon>
    </lineage>
</organism>
<dbReference type="EMBL" id="BGPR01000342">
    <property type="protein sequence ID" value="GBM14339.1"/>
    <property type="molecule type" value="Genomic_DNA"/>
</dbReference>
<dbReference type="AlphaFoldDB" id="A0A4Y2DDN4"/>
<gene>
    <name evidence="1" type="ORF">AVEN_55334_1</name>
</gene>
<keyword evidence="2" id="KW-1185">Reference proteome</keyword>
<evidence type="ECO:0000313" key="1">
    <source>
        <dbReference type="EMBL" id="GBM14339.1"/>
    </source>
</evidence>
<reference evidence="1 2" key="1">
    <citation type="journal article" date="2019" name="Sci. Rep.">
        <title>Orb-weaving spider Araneus ventricosus genome elucidates the spidroin gene catalogue.</title>
        <authorList>
            <person name="Kono N."/>
            <person name="Nakamura H."/>
            <person name="Ohtoshi R."/>
            <person name="Moran D.A.P."/>
            <person name="Shinohara A."/>
            <person name="Yoshida Y."/>
            <person name="Fujiwara M."/>
            <person name="Mori M."/>
            <person name="Tomita M."/>
            <person name="Arakawa K."/>
        </authorList>
    </citation>
    <scope>NUCLEOTIDE SEQUENCE [LARGE SCALE GENOMIC DNA]</scope>
</reference>
<protein>
    <submittedName>
        <fullName evidence="1">Uncharacterized protein</fullName>
    </submittedName>
</protein>
<dbReference type="Proteomes" id="UP000499080">
    <property type="component" value="Unassembled WGS sequence"/>
</dbReference>
<proteinExistence type="predicted"/>
<accession>A0A4Y2DDN4</accession>
<comment type="caution">
    <text evidence="1">The sequence shown here is derived from an EMBL/GenBank/DDBJ whole genome shotgun (WGS) entry which is preliminary data.</text>
</comment>